<dbReference type="AlphaFoldDB" id="A0A932I2B5"/>
<feature type="chain" id="PRO_5036771263" evidence="1">
    <location>
        <begin position="23"/>
        <end position="327"/>
    </location>
</feature>
<sequence>MGKKTAVFFMILALLAPVPLAAAQQPAGKVWRIGILTSAWVPWHSQTNGFREGLSQLGYVEGRNVVFEALAAKGDSAVLPALAEELIRKKPDLLFCGAAPEALACQRATRTIPIVFTQTGDPVKLGLVESLARPGGNITGIGSLRGMLTAKRLELFKEIAPSLKRVLVTYDPREHEEKEAVEFARRAAARLGLTLIERPIADPLEIEPGLAELRKGGEEGILIVQANPNLNIPGRSLEVATSNAIPTMYPSSFWTQYGALASYGADQYEQGKQAARLAHKVLTGTLPQDIPVELPRDIKFVVNLKTAKRIGLTVPPEVLFRADRVIR</sequence>
<feature type="signal peptide" evidence="1">
    <location>
        <begin position="1"/>
        <end position="22"/>
    </location>
</feature>
<dbReference type="CDD" id="cd06325">
    <property type="entry name" value="PBP1_ABC_unchar_transporter"/>
    <property type="match status" value="1"/>
</dbReference>
<evidence type="ECO:0000313" key="3">
    <source>
        <dbReference type="Proteomes" id="UP000782312"/>
    </source>
</evidence>
<dbReference type="EMBL" id="JACPUR010000021">
    <property type="protein sequence ID" value="MBI3127939.1"/>
    <property type="molecule type" value="Genomic_DNA"/>
</dbReference>
<protein>
    <submittedName>
        <fullName evidence="2">ABC transporter substrate-binding protein</fullName>
    </submittedName>
</protein>
<dbReference type="PANTHER" id="PTHR35271">
    <property type="entry name" value="ABC TRANSPORTER, SUBSTRATE-BINDING LIPOPROTEIN-RELATED"/>
    <property type="match status" value="1"/>
</dbReference>
<evidence type="ECO:0000256" key="1">
    <source>
        <dbReference type="SAM" id="SignalP"/>
    </source>
</evidence>
<comment type="caution">
    <text evidence="2">The sequence shown here is derived from an EMBL/GenBank/DDBJ whole genome shotgun (WGS) entry which is preliminary data.</text>
</comment>
<gene>
    <name evidence="2" type="ORF">HYZ11_10070</name>
</gene>
<dbReference type="Gene3D" id="3.40.50.2300">
    <property type="match status" value="2"/>
</dbReference>
<evidence type="ECO:0000313" key="2">
    <source>
        <dbReference type="EMBL" id="MBI3127939.1"/>
    </source>
</evidence>
<keyword evidence="1" id="KW-0732">Signal</keyword>
<dbReference type="Proteomes" id="UP000782312">
    <property type="component" value="Unassembled WGS sequence"/>
</dbReference>
<reference evidence="2" key="1">
    <citation type="submission" date="2020-07" db="EMBL/GenBank/DDBJ databases">
        <title>Huge and variable diversity of episymbiotic CPR bacteria and DPANN archaea in groundwater ecosystems.</title>
        <authorList>
            <person name="He C.Y."/>
            <person name="Keren R."/>
            <person name="Whittaker M."/>
            <person name="Farag I.F."/>
            <person name="Doudna J."/>
            <person name="Cate J.H.D."/>
            <person name="Banfield J.F."/>
        </authorList>
    </citation>
    <scope>NUCLEOTIDE SEQUENCE</scope>
    <source>
        <strain evidence="2">NC_groundwater_763_Ag_S-0.2um_68_21</strain>
    </source>
</reference>
<organism evidence="2 3">
    <name type="scientific">Tectimicrobiota bacterium</name>
    <dbReference type="NCBI Taxonomy" id="2528274"/>
    <lineage>
        <taxon>Bacteria</taxon>
        <taxon>Pseudomonadati</taxon>
        <taxon>Nitrospinota/Tectimicrobiota group</taxon>
        <taxon>Candidatus Tectimicrobiota</taxon>
    </lineage>
</organism>
<dbReference type="PANTHER" id="PTHR35271:SF1">
    <property type="entry name" value="ABC TRANSPORTER, SUBSTRATE-BINDING LIPOPROTEIN"/>
    <property type="match status" value="1"/>
</dbReference>
<name>A0A932I2B5_UNCTE</name>
<accession>A0A932I2B5</accession>
<dbReference type="Pfam" id="PF04392">
    <property type="entry name" value="ABC_sub_bind"/>
    <property type="match status" value="1"/>
</dbReference>
<dbReference type="InterPro" id="IPR007487">
    <property type="entry name" value="ABC_transpt-TYRBP-like"/>
</dbReference>
<proteinExistence type="predicted"/>